<feature type="transmembrane region" description="Helical" evidence="1">
    <location>
        <begin position="234"/>
        <end position="251"/>
    </location>
</feature>
<dbReference type="EMBL" id="JBHSMQ010000002">
    <property type="protein sequence ID" value="MFC5454950.1"/>
    <property type="molecule type" value="Genomic_DNA"/>
</dbReference>
<dbReference type="RefSeq" id="WP_377165550.1">
    <property type="nucleotide sequence ID" value="NZ_JBHSMQ010000002.1"/>
</dbReference>
<reference evidence="3" key="1">
    <citation type="journal article" date="2019" name="Int. J. Syst. Evol. Microbiol.">
        <title>The Global Catalogue of Microorganisms (GCM) 10K type strain sequencing project: providing services to taxonomists for standard genome sequencing and annotation.</title>
        <authorList>
            <consortium name="The Broad Institute Genomics Platform"/>
            <consortium name="The Broad Institute Genome Sequencing Center for Infectious Disease"/>
            <person name="Wu L."/>
            <person name="Ma J."/>
        </authorList>
    </citation>
    <scope>NUCLEOTIDE SEQUENCE [LARGE SCALE GENOMIC DNA]</scope>
    <source>
        <strain evidence="3">CGMCC 4.1469</strain>
    </source>
</reference>
<feature type="transmembrane region" description="Helical" evidence="1">
    <location>
        <begin position="489"/>
        <end position="513"/>
    </location>
</feature>
<feature type="transmembrane region" description="Helical" evidence="1">
    <location>
        <begin position="74"/>
        <end position="102"/>
    </location>
</feature>
<feature type="transmembrane region" description="Helical" evidence="1">
    <location>
        <begin position="195"/>
        <end position="214"/>
    </location>
</feature>
<feature type="transmembrane region" description="Helical" evidence="1">
    <location>
        <begin position="348"/>
        <end position="367"/>
    </location>
</feature>
<evidence type="ECO:0008006" key="4">
    <source>
        <dbReference type="Google" id="ProtNLM"/>
    </source>
</evidence>
<keyword evidence="1" id="KW-0812">Transmembrane</keyword>
<evidence type="ECO:0000256" key="1">
    <source>
        <dbReference type="SAM" id="Phobius"/>
    </source>
</evidence>
<feature type="transmembrane region" description="Helical" evidence="1">
    <location>
        <begin position="519"/>
        <end position="541"/>
    </location>
</feature>
<comment type="caution">
    <text evidence="2">The sequence shown here is derived from an EMBL/GenBank/DDBJ whole genome shotgun (WGS) entry which is preliminary data.</text>
</comment>
<feature type="transmembrane region" description="Helical" evidence="1">
    <location>
        <begin position="49"/>
        <end position="68"/>
    </location>
</feature>
<feature type="transmembrane region" description="Helical" evidence="1">
    <location>
        <begin position="258"/>
        <end position="277"/>
    </location>
</feature>
<keyword evidence="1" id="KW-1133">Transmembrane helix</keyword>
<keyword evidence="1" id="KW-0472">Membrane</keyword>
<dbReference type="Proteomes" id="UP001596052">
    <property type="component" value="Unassembled WGS sequence"/>
</dbReference>
<organism evidence="2 3">
    <name type="scientific">Prosthecobacter fluviatilis</name>
    <dbReference type="NCBI Taxonomy" id="445931"/>
    <lineage>
        <taxon>Bacteria</taxon>
        <taxon>Pseudomonadati</taxon>
        <taxon>Verrucomicrobiota</taxon>
        <taxon>Verrucomicrobiia</taxon>
        <taxon>Verrucomicrobiales</taxon>
        <taxon>Verrucomicrobiaceae</taxon>
        <taxon>Prosthecobacter</taxon>
    </lineage>
</organism>
<feature type="transmembrane region" description="Helical" evidence="1">
    <location>
        <begin position="123"/>
        <end position="149"/>
    </location>
</feature>
<feature type="transmembrane region" description="Helical" evidence="1">
    <location>
        <begin position="379"/>
        <end position="398"/>
    </location>
</feature>
<protein>
    <recommendedName>
        <fullName evidence="4">ABC-2 type transport system permease protein</fullName>
    </recommendedName>
</protein>
<name>A0ABW0KNV8_9BACT</name>
<feature type="transmembrane region" description="Helical" evidence="1">
    <location>
        <begin position="161"/>
        <end position="183"/>
    </location>
</feature>
<proteinExistence type="predicted"/>
<keyword evidence="3" id="KW-1185">Reference proteome</keyword>
<evidence type="ECO:0000313" key="2">
    <source>
        <dbReference type="EMBL" id="MFC5454950.1"/>
    </source>
</evidence>
<accession>A0ABW0KNV8</accession>
<evidence type="ECO:0000313" key="3">
    <source>
        <dbReference type="Proteomes" id="UP001596052"/>
    </source>
</evidence>
<feature type="transmembrane region" description="Helical" evidence="1">
    <location>
        <begin position="453"/>
        <end position="477"/>
    </location>
</feature>
<feature type="transmembrane region" description="Helical" evidence="1">
    <location>
        <begin position="427"/>
        <end position="447"/>
    </location>
</feature>
<sequence>MSTTAESLQGTPRHKEAAPAKVLRSLFWKLLFRGRAAQQAGVQKTRRQMGLGLTLVIYSLVGLMPALVSRYTDIFVFACTLHGFTLMFASLTLASSAGTMLFMKEEAEILLHRPVTPQQMLRAKCAVLAGFAFVLALALNLAGLVTGLWSRGGTWRFIPAHLFSTALLMLFSAAVIVLVYNACLKWFGRERLDNLLTTLQSLLTVVMIFGGQIMPRLLQLEAFKKFDHIEGWMLALPPVWFGALDALICGTSSKPTMLVLPAVLALVATAGTSWLALEKLGGAYGQGLMNLNESTGSAKESTKPRGVWLAAIVKLPPLRWWLRDPVERESFKLTTAYLFRDREIKLRLYPGIAPMLIMPLVMLFSGGRGGDGGTMMVQGFATCFLGMISLQAMLFLGCSEHWRASAFFYLTPLPHWTPLFHGARKAVLCWLSFPVLILQTILLAGLQHSWKPLALSLPAVLFLPAFSLITGLMGQWLPLSKPSEEVKNSAAGCLMMVVSMGAAGIIGGLASWMWHIGHFGIYLAVEAALMLGLTFLMKYLMRDMPWVPQNE</sequence>
<gene>
    <name evidence="2" type="ORF">ACFQDI_08810</name>
</gene>